<proteinExistence type="predicted"/>
<keyword evidence="2" id="KW-1185">Reference proteome</keyword>
<evidence type="ECO:0000313" key="2">
    <source>
        <dbReference type="Proteomes" id="UP000298652"/>
    </source>
</evidence>
<reference evidence="1" key="1">
    <citation type="submission" date="2019-03" db="EMBL/GenBank/DDBJ databases">
        <title>WGS assembly of Setaria viridis.</title>
        <authorList>
            <person name="Huang P."/>
            <person name="Jenkins J."/>
            <person name="Grimwood J."/>
            <person name="Barry K."/>
            <person name="Healey A."/>
            <person name="Mamidi S."/>
            <person name="Sreedasyam A."/>
            <person name="Shu S."/>
            <person name="Feldman M."/>
            <person name="Wu J."/>
            <person name="Yu Y."/>
            <person name="Chen C."/>
            <person name="Johnson J."/>
            <person name="Rokhsar D."/>
            <person name="Baxter I."/>
            <person name="Schmutz J."/>
            <person name="Brutnell T."/>
            <person name="Kellogg E."/>
        </authorList>
    </citation>
    <scope>NUCLEOTIDE SEQUENCE [LARGE SCALE GENOMIC DNA]</scope>
</reference>
<dbReference type="AlphaFoldDB" id="A0A4U6W9L9"/>
<name>A0A4U6W9L9_SETVI</name>
<dbReference type="Gramene" id="TKW38253">
    <property type="protein sequence ID" value="TKW38253"/>
    <property type="gene ID" value="SEVIR_1G101950v2"/>
</dbReference>
<gene>
    <name evidence="1" type="ORF">SEVIR_1G101950v2</name>
</gene>
<sequence length="64" mass="7174">MVSSSGCELSSDDNASCAADNDVHMEWILTNSSHRDGSIYSGTTRWKKDFRIADLIVARLVRRQ</sequence>
<protein>
    <submittedName>
        <fullName evidence="1">Uncharacterized protein</fullName>
    </submittedName>
</protein>
<organism evidence="1 2">
    <name type="scientific">Setaria viridis</name>
    <name type="common">Green bristlegrass</name>
    <name type="synonym">Setaria italica subsp. viridis</name>
    <dbReference type="NCBI Taxonomy" id="4556"/>
    <lineage>
        <taxon>Eukaryota</taxon>
        <taxon>Viridiplantae</taxon>
        <taxon>Streptophyta</taxon>
        <taxon>Embryophyta</taxon>
        <taxon>Tracheophyta</taxon>
        <taxon>Spermatophyta</taxon>
        <taxon>Magnoliopsida</taxon>
        <taxon>Liliopsida</taxon>
        <taxon>Poales</taxon>
        <taxon>Poaceae</taxon>
        <taxon>PACMAD clade</taxon>
        <taxon>Panicoideae</taxon>
        <taxon>Panicodae</taxon>
        <taxon>Paniceae</taxon>
        <taxon>Cenchrinae</taxon>
        <taxon>Setaria</taxon>
    </lineage>
</organism>
<dbReference type="EMBL" id="CM016552">
    <property type="protein sequence ID" value="TKW38253.1"/>
    <property type="molecule type" value="Genomic_DNA"/>
</dbReference>
<dbReference type="Proteomes" id="UP000298652">
    <property type="component" value="Chromosome 1"/>
</dbReference>
<accession>A0A4U6W9L9</accession>
<evidence type="ECO:0000313" key="1">
    <source>
        <dbReference type="EMBL" id="TKW38253.1"/>
    </source>
</evidence>